<reference evidence="1 2" key="1">
    <citation type="journal article" date="2004" name="Nature">
        <title>Genome sequence of the ultrasmall unicellular red alga Cyanidioschyzon merolae 10D.</title>
        <authorList>
            <person name="Matsuzaki M."/>
            <person name="Misumi O."/>
            <person name="Shin-i T."/>
            <person name="Maruyama S."/>
            <person name="Takahara M."/>
            <person name="Miyagishima S."/>
            <person name="Mori T."/>
            <person name="Nishida K."/>
            <person name="Yagisawa F."/>
            <person name="Nishida K."/>
            <person name="Yoshida Y."/>
            <person name="Nishimura Y."/>
            <person name="Nakao S."/>
            <person name="Kobayashi T."/>
            <person name="Momoyama Y."/>
            <person name="Higashiyama T."/>
            <person name="Minoda A."/>
            <person name="Sano M."/>
            <person name="Nomoto H."/>
            <person name="Oishi K."/>
            <person name="Hayashi H."/>
            <person name="Ohta F."/>
            <person name="Nishizaka S."/>
            <person name="Haga S."/>
            <person name="Miura S."/>
            <person name="Morishita T."/>
            <person name="Kabeya Y."/>
            <person name="Terasawa K."/>
            <person name="Suzuki Y."/>
            <person name="Ishii Y."/>
            <person name="Asakawa S."/>
            <person name="Takano H."/>
            <person name="Ohta N."/>
            <person name="Kuroiwa H."/>
            <person name="Tanaka K."/>
            <person name="Shimizu N."/>
            <person name="Sugano S."/>
            <person name="Sato N."/>
            <person name="Nozaki H."/>
            <person name="Ogasawara N."/>
            <person name="Kohara Y."/>
            <person name="Kuroiwa T."/>
        </authorList>
    </citation>
    <scope>NUCLEOTIDE SEQUENCE [LARGE SCALE GENOMIC DNA]</scope>
    <source>
        <strain evidence="1 2">10D</strain>
    </source>
</reference>
<sequence length="500" mass="57087">MSAFTRVVHLYFLRLVAALAVFALLKVVFRFGVDWRFRGKPPYPLDLPRPGRAPLLNKPERCFLSISSDDWGRWADAVPIFPDIAFASSHEELQTAPAGFWYRLATSETREDLENLGSLLERLNADVTYEKRVVLTPHWIVGGPDFEAMRKLSRPLAVACHGRDSGRQDRCGYIELLLHDSAGGLSRPPYSRGDLRDLYRKLYMNELWHPEYHGRSHFSVSRWLRELNIAGSKAEACFNHSLVCGSSEIALRSEFDWFDEHQHLLEWIQGGLHSFRAFWGYRPRVLSSPHNTWTPWLADAARYAGFIGTSLGDVQKVYRMDGGLVITNRPRFDAFYPGFDCEKSVNEIIKTLNSTKFANIMWHAQNAMRSTYSLEEYEKHLSCFERLIGKVRAMLPGLAIVTESELHQIRVRGWSAEIWNSSIVYRNYQRTPVDVYAADPTAFGTVESWHGKDLVMEELQGKATKTGPNSALHTGDTIRLYPDSIIRVRVSESRATIPSS</sequence>
<dbReference type="GeneID" id="16994383"/>
<evidence type="ECO:0000313" key="1">
    <source>
        <dbReference type="EMBL" id="BAM80443.1"/>
    </source>
</evidence>
<dbReference type="AlphaFoldDB" id="M1VHP0"/>
<dbReference type="RefSeq" id="XP_005536479.1">
    <property type="nucleotide sequence ID" value="XM_005536422.1"/>
</dbReference>
<proteinExistence type="predicted"/>
<evidence type="ECO:0000313" key="2">
    <source>
        <dbReference type="Proteomes" id="UP000007014"/>
    </source>
</evidence>
<dbReference type="HOGENOM" id="CLU_545595_0_0_1"/>
<dbReference type="EMBL" id="AP006493">
    <property type="protein sequence ID" value="BAM80443.1"/>
    <property type="molecule type" value="Genomic_DNA"/>
</dbReference>
<gene>
    <name evidence="1" type="ORF">CYME_CMK047C</name>
</gene>
<dbReference type="Gramene" id="CMK047CT">
    <property type="protein sequence ID" value="CMK047CT"/>
    <property type="gene ID" value="CMK047C"/>
</dbReference>
<dbReference type="KEGG" id="cme:CYME_CMK047C"/>
<dbReference type="Proteomes" id="UP000007014">
    <property type="component" value="Chromosome 11"/>
</dbReference>
<keyword evidence="2" id="KW-1185">Reference proteome</keyword>
<protein>
    <submittedName>
        <fullName evidence="1">Uncharacterized protein</fullName>
    </submittedName>
</protein>
<accession>M1VHP0</accession>
<dbReference type="OMA" id="SPHNTWS"/>
<dbReference type="eggNOG" id="ENOG502SN3U">
    <property type="taxonomic scope" value="Eukaryota"/>
</dbReference>
<organism evidence="1 2">
    <name type="scientific">Cyanidioschyzon merolae (strain NIES-3377 / 10D)</name>
    <name type="common">Unicellular red alga</name>
    <dbReference type="NCBI Taxonomy" id="280699"/>
    <lineage>
        <taxon>Eukaryota</taxon>
        <taxon>Rhodophyta</taxon>
        <taxon>Bangiophyceae</taxon>
        <taxon>Cyanidiales</taxon>
        <taxon>Cyanidiaceae</taxon>
        <taxon>Cyanidioschyzon</taxon>
    </lineage>
</organism>
<name>M1VHP0_CYAM1</name>
<reference evidence="1 2" key="2">
    <citation type="journal article" date="2007" name="BMC Biol.">
        <title>A 100%-complete sequence reveals unusually simple genomic features in the hot-spring red alga Cyanidioschyzon merolae.</title>
        <authorList>
            <person name="Nozaki H."/>
            <person name="Takano H."/>
            <person name="Misumi O."/>
            <person name="Terasawa K."/>
            <person name="Matsuzaki M."/>
            <person name="Maruyama S."/>
            <person name="Nishida K."/>
            <person name="Yagisawa F."/>
            <person name="Yoshida Y."/>
            <person name="Fujiwara T."/>
            <person name="Takio S."/>
            <person name="Tamura K."/>
            <person name="Chung S.J."/>
            <person name="Nakamura S."/>
            <person name="Kuroiwa H."/>
            <person name="Tanaka K."/>
            <person name="Sato N."/>
            <person name="Kuroiwa T."/>
        </authorList>
    </citation>
    <scope>NUCLEOTIDE SEQUENCE [LARGE SCALE GENOMIC DNA]</scope>
    <source>
        <strain evidence="1 2">10D</strain>
    </source>
</reference>
<dbReference type="OrthoDB" id="1273at2759"/>